<evidence type="ECO:0000313" key="1">
    <source>
        <dbReference type="EMBL" id="KAJ8650707.1"/>
    </source>
</evidence>
<keyword evidence="2" id="KW-1185">Reference proteome</keyword>
<organism evidence="1 2">
    <name type="scientific">Persea americana</name>
    <name type="common">Avocado</name>
    <dbReference type="NCBI Taxonomy" id="3435"/>
    <lineage>
        <taxon>Eukaryota</taxon>
        <taxon>Viridiplantae</taxon>
        <taxon>Streptophyta</taxon>
        <taxon>Embryophyta</taxon>
        <taxon>Tracheophyta</taxon>
        <taxon>Spermatophyta</taxon>
        <taxon>Magnoliopsida</taxon>
        <taxon>Magnoliidae</taxon>
        <taxon>Laurales</taxon>
        <taxon>Lauraceae</taxon>
        <taxon>Persea</taxon>
    </lineage>
</organism>
<name>A0ACC2MY62_PERAE</name>
<gene>
    <name evidence="1" type="ORF">MRB53_003730</name>
</gene>
<proteinExistence type="predicted"/>
<sequence length="108" mass="12213">MKLQRPFLRHQNQRILKGGVRLMYQPKAEKAGRKPIHFNAPTKQNELTKTVAASITILSQYQMAQGPQDYEICRNKQANTKALVAADGDRVVGLLYINFCNVVHVSFS</sequence>
<dbReference type="Proteomes" id="UP001234297">
    <property type="component" value="Chromosome 1"/>
</dbReference>
<evidence type="ECO:0000313" key="2">
    <source>
        <dbReference type="Proteomes" id="UP001234297"/>
    </source>
</evidence>
<dbReference type="EMBL" id="CM056809">
    <property type="protein sequence ID" value="KAJ8650707.1"/>
    <property type="molecule type" value="Genomic_DNA"/>
</dbReference>
<reference evidence="1 2" key="1">
    <citation type="journal article" date="2022" name="Hortic Res">
        <title>A haplotype resolved chromosomal level avocado genome allows analysis of novel avocado genes.</title>
        <authorList>
            <person name="Nath O."/>
            <person name="Fletcher S.J."/>
            <person name="Hayward A."/>
            <person name="Shaw L.M."/>
            <person name="Masouleh A.K."/>
            <person name="Furtado A."/>
            <person name="Henry R.J."/>
            <person name="Mitter N."/>
        </authorList>
    </citation>
    <scope>NUCLEOTIDE SEQUENCE [LARGE SCALE GENOMIC DNA]</scope>
    <source>
        <strain evidence="2">cv. Hass</strain>
    </source>
</reference>
<comment type="caution">
    <text evidence="1">The sequence shown here is derived from an EMBL/GenBank/DDBJ whole genome shotgun (WGS) entry which is preliminary data.</text>
</comment>
<protein>
    <submittedName>
        <fullName evidence="1">Uncharacterized protein</fullName>
    </submittedName>
</protein>
<accession>A0ACC2MY62</accession>